<sequence length="85" mass="10037">MRRKRIRWKEEKEDEDEIEGREGGGREGDGRSLQDVPEADLTEYQLAARFGSSGEYDCQYEYPCLVQPLDLLVYIYDYWYGDDSL</sequence>
<proteinExistence type="predicted"/>
<gene>
    <name evidence="2" type="ORF">Pcinc_036583</name>
</gene>
<evidence type="ECO:0000313" key="2">
    <source>
        <dbReference type="EMBL" id="KAK3857157.1"/>
    </source>
</evidence>
<accession>A0AAE1ELT8</accession>
<dbReference type="AlphaFoldDB" id="A0AAE1ELT8"/>
<feature type="compositionally biased region" description="Basic and acidic residues" evidence="1">
    <location>
        <begin position="20"/>
        <end position="32"/>
    </location>
</feature>
<dbReference type="Proteomes" id="UP001286313">
    <property type="component" value="Unassembled WGS sequence"/>
</dbReference>
<evidence type="ECO:0000256" key="1">
    <source>
        <dbReference type="SAM" id="MobiDB-lite"/>
    </source>
</evidence>
<dbReference type="EMBL" id="JAWQEG010005680">
    <property type="protein sequence ID" value="KAK3857157.1"/>
    <property type="molecule type" value="Genomic_DNA"/>
</dbReference>
<protein>
    <submittedName>
        <fullName evidence="2">Uncharacterized protein</fullName>
    </submittedName>
</protein>
<reference evidence="2" key="1">
    <citation type="submission" date="2023-10" db="EMBL/GenBank/DDBJ databases">
        <title>Genome assemblies of two species of porcelain crab, Petrolisthes cinctipes and Petrolisthes manimaculis (Anomura: Porcellanidae).</title>
        <authorList>
            <person name="Angst P."/>
        </authorList>
    </citation>
    <scope>NUCLEOTIDE SEQUENCE</scope>
    <source>
        <strain evidence="2">PB745_01</strain>
        <tissue evidence="2">Gill</tissue>
    </source>
</reference>
<organism evidence="2 3">
    <name type="scientific">Petrolisthes cinctipes</name>
    <name type="common">Flat porcelain crab</name>
    <dbReference type="NCBI Taxonomy" id="88211"/>
    <lineage>
        <taxon>Eukaryota</taxon>
        <taxon>Metazoa</taxon>
        <taxon>Ecdysozoa</taxon>
        <taxon>Arthropoda</taxon>
        <taxon>Crustacea</taxon>
        <taxon>Multicrustacea</taxon>
        <taxon>Malacostraca</taxon>
        <taxon>Eumalacostraca</taxon>
        <taxon>Eucarida</taxon>
        <taxon>Decapoda</taxon>
        <taxon>Pleocyemata</taxon>
        <taxon>Anomura</taxon>
        <taxon>Galatheoidea</taxon>
        <taxon>Porcellanidae</taxon>
        <taxon>Petrolisthes</taxon>
    </lineage>
</organism>
<feature type="region of interest" description="Disordered" evidence="1">
    <location>
        <begin position="1"/>
        <end position="37"/>
    </location>
</feature>
<keyword evidence="3" id="KW-1185">Reference proteome</keyword>
<comment type="caution">
    <text evidence="2">The sequence shown here is derived from an EMBL/GenBank/DDBJ whole genome shotgun (WGS) entry which is preliminary data.</text>
</comment>
<name>A0AAE1ELT8_PETCI</name>
<evidence type="ECO:0000313" key="3">
    <source>
        <dbReference type="Proteomes" id="UP001286313"/>
    </source>
</evidence>